<evidence type="ECO:0000313" key="2">
    <source>
        <dbReference type="EMBL" id="REF31801.1"/>
    </source>
</evidence>
<dbReference type="Proteomes" id="UP000256253">
    <property type="component" value="Unassembled WGS sequence"/>
</dbReference>
<feature type="domain" description="STAS" evidence="1">
    <location>
        <begin position="31"/>
        <end position="125"/>
    </location>
</feature>
<gene>
    <name evidence="2" type="ORF">DFJ65_2882</name>
</gene>
<evidence type="ECO:0000313" key="3">
    <source>
        <dbReference type="Proteomes" id="UP000256253"/>
    </source>
</evidence>
<dbReference type="AlphaFoldDB" id="A0A3D9V3S1"/>
<proteinExistence type="predicted"/>
<dbReference type="InterPro" id="IPR036513">
    <property type="entry name" value="STAS_dom_sf"/>
</dbReference>
<dbReference type="EMBL" id="QTUA01000001">
    <property type="protein sequence ID" value="REF31801.1"/>
    <property type="molecule type" value="Genomic_DNA"/>
</dbReference>
<dbReference type="Pfam" id="PF01740">
    <property type="entry name" value="STAS"/>
    <property type="match status" value="1"/>
</dbReference>
<accession>A0A3D9V3S1</accession>
<organism evidence="2 3">
    <name type="scientific">Calidifontibacter indicus</name>
    <dbReference type="NCBI Taxonomy" id="419650"/>
    <lineage>
        <taxon>Bacteria</taxon>
        <taxon>Bacillati</taxon>
        <taxon>Actinomycetota</taxon>
        <taxon>Actinomycetes</taxon>
        <taxon>Micrococcales</taxon>
        <taxon>Dermacoccaceae</taxon>
        <taxon>Calidifontibacter</taxon>
    </lineage>
</organism>
<reference evidence="2 3" key="1">
    <citation type="submission" date="2018-08" db="EMBL/GenBank/DDBJ databases">
        <title>Sequencing the genomes of 1000 actinobacteria strains.</title>
        <authorList>
            <person name="Klenk H.-P."/>
        </authorList>
    </citation>
    <scope>NUCLEOTIDE SEQUENCE [LARGE SCALE GENOMIC DNA]</scope>
    <source>
        <strain evidence="2 3">DSM 22967</strain>
    </source>
</reference>
<dbReference type="Gene3D" id="3.30.750.24">
    <property type="entry name" value="STAS domain"/>
    <property type="match status" value="1"/>
</dbReference>
<sequence length="125" mass="13529">MSDFVARSTRRHRYKPAPEFEVREVCVGYELAVLGELNVHTISAARDVLSGAIDAGEGELRLQMRGAEVADAAGLGMLVGADRRAARAGRQLVLTEVSPRLDRVIRSTKLSRLLTWTAAPQSATA</sequence>
<dbReference type="RefSeq" id="WP_170144104.1">
    <property type="nucleotide sequence ID" value="NZ_CBDRMH010000002.1"/>
</dbReference>
<evidence type="ECO:0000259" key="1">
    <source>
        <dbReference type="PROSITE" id="PS50801"/>
    </source>
</evidence>
<dbReference type="InterPro" id="IPR002645">
    <property type="entry name" value="STAS_dom"/>
</dbReference>
<dbReference type="CDD" id="cd07043">
    <property type="entry name" value="STAS_anti-anti-sigma_factors"/>
    <property type="match status" value="1"/>
</dbReference>
<dbReference type="PROSITE" id="PS50801">
    <property type="entry name" value="STAS"/>
    <property type="match status" value="1"/>
</dbReference>
<name>A0A3D9V3S1_9MICO</name>
<dbReference type="SUPFAM" id="SSF52091">
    <property type="entry name" value="SpoIIaa-like"/>
    <property type="match status" value="1"/>
</dbReference>
<keyword evidence="3" id="KW-1185">Reference proteome</keyword>
<comment type="caution">
    <text evidence="2">The sequence shown here is derived from an EMBL/GenBank/DDBJ whole genome shotgun (WGS) entry which is preliminary data.</text>
</comment>
<protein>
    <submittedName>
        <fullName evidence="2">Anti-anti-sigma factor</fullName>
    </submittedName>
</protein>